<evidence type="ECO:0000313" key="1">
    <source>
        <dbReference type="EMBL" id="ADG60024.1"/>
    </source>
</evidence>
<name>E5EPQ8_9CAUD</name>
<dbReference type="EMBL" id="HM004124">
    <property type="protein sequence ID" value="ADG60024.1"/>
    <property type="molecule type" value="Genomic_DNA"/>
</dbReference>
<dbReference type="KEGG" id="vg:9926558"/>
<gene>
    <name evidence="1" type="ORF">Acj9p124</name>
</gene>
<dbReference type="OrthoDB" id="28859at10239"/>
<keyword evidence="2" id="KW-1185">Reference proteome</keyword>
<sequence length="221" mass="25914">MNHTHECVIKFDTNDGDFETNSFKFTPGRDEICIEANRFFPNTRALTMREVLFALINIEKMTVPRKTDYLWSRCEYDDMRCANETISWIFKLLYGIDVYADEVTDENFERVDEIMEGMYELISDQFLSPEAHSLEQVIERPLASTITVFESPKYDVEQHNAARSREITDVVLIAPGTHDSYRVTSLGLEYLHTWKGERHQWQPSTYKSIDEIKGKLIYTQD</sequence>
<evidence type="ECO:0000313" key="2">
    <source>
        <dbReference type="Proteomes" id="UP000008731"/>
    </source>
</evidence>
<dbReference type="Proteomes" id="UP000008731">
    <property type="component" value="Segment"/>
</dbReference>
<dbReference type="GeneID" id="9926558"/>
<dbReference type="RefSeq" id="YP_004010261.1">
    <property type="nucleotide sequence ID" value="NC_014663.1"/>
</dbReference>
<proteinExistence type="predicted"/>
<organism evidence="1 2">
    <name type="scientific">Acinetobacter phage Acj9</name>
    <dbReference type="NCBI Taxonomy" id="760939"/>
    <lineage>
        <taxon>Viruses</taxon>
        <taxon>Duplodnaviria</taxon>
        <taxon>Heunggongvirae</taxon>
        <taxon>Uroviricota</taxon>
        <taxon>Caudoviricetes</taxon>
        <taxon>Pantevenvirales</taxon>
        <taxon>Straboviridae</taxon>
        <taxon>Twarogvirinae</taxon>
        <taxon>Acajnonavirus</taxon>
        <taxon>Acajnonavirus acj9</taxon>
    </lineage>
</organism>
<protein>
    <submittedName>
        <fullName evidence="1">Uncharacterized protein</fullName>
    </submittedName>
</protein>
<reference evidence="1 2" key="1">
    <citation type="journal article" date="2010" name="Virol. J.">
        <title>Genomes of the T4-related bacteriophages as windows on microbial genome evolution.</title>
        <authorList>
            <person name="Petrov V.M."/>
            <person name="Ratnayaka S."/>
            <person name="Nolan J.M."/>
            <person name="Miller E.S."/>
            <person name="Karam J.D."/>
        </authorList>
    </citation>
    <scope>NUCLEOTIDE SEQUENCE [LARGE SCALE GENOMIC DNA]</scope>
</reference>
<accession>E5EPQ8</accession>